<gene>
    <name evidence="1" type="ORF">VP91_00001330</name>
</gene>
<keyword evidence="2" id="KW-1185">Reference proteome</keyword>
<dbReference type="Proteomes" id="UP001166004">
    <property type="component" value="Unassembled WGS sequence"/>
</dbReference>
<dbReference type="InterPro" id="IPR029063">
    <property type="entry name" value="SAM-dependent_MTases_sf"/>
</dbReference>
<dbReference type="Gene3D" id="3.40.50.150">
    <property type="entry name" value="Vaccinia Virus protein VP39"/>
    <property type="match status" value="1"/>
</dbReference>
<dbReference type="EMBL" id="LANA01000001">
    <property type="protein sequence ID" value="NMN67003.1"/>
    <property type="molecule type" value="Genomic_DNA"/>
</dbReference>
<sequence length="292" mass="34260">MGMTFQTFDLLKKNIDEFGELGDVLTLGRLGNQIDKKKLKLLGLESNIAFSEEYCDTIFTEYFGANLVHSIDNSNFEGANIVFNMNEELKNITKQYDTIIDIGTSEHVFNVNQSLKNISKLCKKGGRIIHCLPANNQCGHGFWQFSPELFFSLYDNSNGYQSTKLHLIDSYDDKTYWQINKKPKNERLELNSFTPLYIFVATTKKSENIIQKAQQSDYEYVWNKKSDNTQFDTIKKSSLSIVWKKIKDKVKIFFRNNYLFNKIFLKYEKKKLFLKNFYKTNKNLIELTYDIK</sequence>
<comment type="caution">
    <text evidence="1">The sequence shown here is derived from an EMBL/GenBank/DDBJ whole genome shotgun (WGS) entry which is preliminary data.</text>
</comment>
<proteinExistence type="predicted"/>
<name>A0ABX1SYS8_PELUQ</name>
<organism evidence="1 2">
    <name type="scientific">Pelagibacter ubique</name>
    <dbReference type="NCBI Taxonomy" id="198252"/>
    <lineage>
        <taxon>Bacteria</taxon>
        <taxon>Pseudomonadati</taxon>
        <taxon>Pseudomonadota</taxon>
        <taxon>Alphaproteobacteria</taxon>
        <taxon>Candidatus Pelagibacterales</taxon>
        <taxon>Candidatus Pelagibacteraceae</taxon>
        <taxon>Candidatus Pelagibacter</taxon>
    </lineage>
</organism>
<reference evidence="1 2" key="1">
    <citation type="submission" date="2019-07" db="EMBL/GenBank/DDBJ databases">
        <title>SAR11 Genome Evolution.</title>
        <authorList>
            <person name="Giovannoni S."/>
        </authorList>
    </citation>
    <scope>NUCLEOTIDE SEQUENCE [LARGE SCALE GENOMIC DNA]</scope>
    <source>
        <strain evidence="1 2">HTCC9565</strain>
    </source>
</reference>
<evidence type="ECO:0000313" key="2">
    <source>
        <dbReference type="Proteomes" id="UP001166004"/>
    </source>
</evidence>
<dbReference type="SUPFAM" id="SSF53335">
    <property type="entry name" value="S-adenosyl-L-methionine-dependent methyltransferases"/>
    <property type="match status" value="1"/>
</dbReference>
<evidence type="ECO:0008006" key="3">
    <source>
        <dbReference type="Google" id="ProtNLM"/>
    </source>
</evidence>
<protein>
    <recommendedName>
        <fullName evidence="3">Methyltransferase type 11 domain-containing protein</fullName>
    </recommendedName>
</protein>
<accession>A0ABX1SYS8</accession>
<evidence type="ECO:0000313" key="1">
    <source>
        <dbReference type="EMBL" id="NMN67003.1"/>
    </source>
</evidence>